<dbReference type="HOGENOM" id="CLU_112039_3_0_7"/>
<reference evidence="2" key="1">
    <citation type="submission" date="2012-06" db="EMBL/GenBank/DDBJ databases">
        <title>Complete sequence of plasmid of Desulfomonile tiedjei DSM 6799.</title>
        <authorList>
            <person name="Lucas S."/>
            <person name="Copeland A."/>
            <person name="Lapidus A."/>
            <person name="Glavina del Rio T."/>
            <person name="Dalin E."/>
            <person name="Tice H."/>
            <person name="Bruce D."/>
            <person name="Goodwin L."/>
            <person name="Pitluck S."/>
            <person name="Peters L."/>
            <person name="Ovchinnikova G."/>
            <person name="Zeytun A."/>
            <person name="Lu M."/>
            <person name="Kyrpides N."/>
            <person name="Mavromatis K."/>
            <person name="Ivanova N."/>
            <person name="Brettin T."/>
            <person name="Detter J.C."/>
            <person name="Han C."/>
            <person name="Larimer F."/>
            <person name="Land M."/>
            <person name="Hauser L."/>
            <person name="Markowitz V."/>
            <person name="Cheng J.-F."/>
            <person name="Hugenholtz P."/>
            <person name="Woyke T."/>
            <person name="Wu D."/>
            <person name="Spring S."/>
            <person name="Schroeder M."/>
            <person name="Brambilla E."/>
            <person name="Klenk H.-P."/>
            <person name="Eisen J.A."/>
        </authorList>
    </citation>
    <scope>NUCLEOTIDE SEQUENCE [LARGE SCALE GENOMIC DNA]</scope>
    <source>
        <strain evidence="2">ATCC 49306 / DSM 6799 / DCB-1</strain>
        <plasmid evidence="2">Plasmid pDESTI.01</plasmid>
    </source>
</reference>
<name>I4CF97_DESTA</name>
<accession>I4CF97</accession>
<gene>
    <name evidence="1" type="ordered locus">Desti_5659</name>
</gene>
<sequence>MVGNCVGPGDCFAESFNLSDGQTVYVPVYSHIYVVRGHTFDLGICLSIRNTDPTHPITILSANYHDTEGNLVRGYVERPIELKPLASTDFFVSELDTAGGLGASFLVKWKSTSKVNEPIVEGVMAGTRSGQGISFVSRGKAIKDSSRK</sequence>
<dbReference type="PATRIC" id="fig|706587.4.peg.6379"/>
<dbReference type="Pfam" id="PF11322">
    <property type="entry name" value="DUF3124"/>
    <property type="match status" value="1"/>
</dbReference>
<dbReference type="KEGG" id="dti:Desti_5659"/>
<keyword evidence="1" id="KW-0614">Plasmid</keyword>
<evidence type="ECO:0000313" key="2">
    <source>
        <dbReference type="Proteomes" id="UP000006055"/>
    </source>
</evidence>
<proteinExistence type="predicted"/>
<evidence type="ECO:0000313" key="1">
    <source>
        <dbReference type="EMBL" id="AFM28238.1"/>
    </source>
</evidence>
<dbReference type="AlphaFoldDB" id="I4CF97"/>
<evidence type="ECO:0008006" key="3">
    <source>
        <dbReference type="Google" id="ProtNLM"/>
    </source>
</evidence>
<protein>
    <recommendedName>
        <fullName evidence="3">DUF3124 domain-containing protein</fullName>
    </recommendedName>
</protein>
<dbReference type="EMBL" id="CP003361">
    <property type="protein sequence ID" value="AFM28238.1"/>
    <property type="molecule type" value="Genomic_DNA"/>
</dbReference>
<dbReference type="Proteomes" id="UP000006055">
    <property type="component" value="Plasmid pDESTI.01"/>
</dbReference>
<keyword evidence="2" id="KW-1185">Reference proteome</keyword>
<dbReference type="OrthoDB" id="283474at2"/>
<dbReference type="InterPro" id="IPR021471">
    <property type="entry name" value="DUF3124"/>
</dbReference>
<organism evidence="1 2">
    <name type="scientific">Desulfomonile tiedjei (strain ATCC 49306 / DSM 6799 / DCB-1)</name>
    <dbReference type="NCBI Taxonomy" id="706587"/>
    <lineage>
        <taxon>Bacteria</taxon>
        <taxon>Pseudomonadati</taxon>
        <taxon>Thermodesulfobacteriota</taxon>
        <taxon>Desulfomonilia</taxon>
        <taxon>Desulfomonilales</taxon>
        <taxon>Desulfomonilaceae</taxon>
        <taxon>Desulfomonile</taxon>
    </lineage>
</organism>
<geneLocation type="plasmid" evidence="1 2">
    <name>pDESTI.01</name>
</geneLocation>